<accession>A0ABP7F6J4</accession>
<name>A0ABP7F6J4_9ACTN</name>
<dbReference type="Pfam" id="PF13242">
    <property type="entry name" value="Hydrolase_like"/>
    <property type="match status" value="1"/>
</dbReference>
<comment type="caution">
    <text evidence="1">The sequence shown here is derived from an EMBL/GenBank/DDBJ whole genome shotgun (WGS) entry which is preliminary data.</text>
</comment>
<proteinExistence type="predicted"/>
<dbReference type="EMBL" id="BAABDD010000004">
    <property type="protein sequence ID" value="GAA3732487.1"/>
    <property type="molecule type" value="Genomic_DNA"/>
</dbReference>
<dbReference type="Proteomes" id="UP001500908">
    <property type="component" value="Unassembled WGS sequence"/>
</dbReference>
<dbReference type="Gene3D" id="3.40.50.1000">
    <property type="entry name" value="HAD superfamily/HAD-like"/>
    <property type="match status" value="2"/>
</dbReference>
<keyword evidence="1" id="KW-0378">Hydrolase</keyword>
<dbReference type="InterPro" id="IPR006357">
    <property type="entry name" value="HAD-SF_hydro_IIA"/>
</dbReference>
<organism evidence="1 2">
    <name type="scientific">Salinactinospora qingdaonensis</name>
    <dbReference type="NCBI Taxonomy" id="702744"/>
    <lineage>
        <taxon>Bacteria</taxon>
        <taxon>Bacillati</taxon>
        <taxon>Actinomycetota</taxon>
        <taxon>Actinomycetes</taxon>
        <taxon>Streptosporangiales</taxon>
        <taxon>Nocardiopsidaceae</taxon>
        <taxon>Salinactinospora</taxon>
    </lineage>
</organism>
<keyword evidence="2" id="KW-1185">Reference proteome</keyword>
<evidence type="ECO:0000313" key="2">
    <source>
        <dbReference type="Proteomes" id="UP001500908"/>
    </source>
</evidence>
<dbReference type="Pfam" id="PF13344">
    <property type="entry name" value="Hydrolase_6"/>
    <property type="match status" value="1"/>
</dbReference>
<dbReference type="InterPro" id="IPR036412">
    <property type="entry name" value="HAD-like_sf"/>
</dbReference>
<dbReference type="InterPro" id="IPR023214">
    <property type="entry name" value="HAD_sf"/>
</dbReference>
<protein>
    <submittedName>
        <fullName evidence="1">HAD-IIA family hydrolase</fullName>
    </submittedName>
</protein>
<dbReference type="GO" id="GO:0016787">
    <property type="term" value="F:hydrolase activity"/>
    <property type="evidence" value="ECO:0007669"/>
    <property type="project" value="UniProtKB-KW"/>
</dbReference>
<sequence length="294" mass="30005">MNAPPLPAEVHHRLATAEGVLFDIDGCLVLFGQTPHDSIALPGAAAAITALRASGRAVAAFTNASAKTPAGIAAALHELGIPLDEHEILTPAAVAAEVITSRYADRPVLAFGGPGLLDVLHARGTALLDEDADPTDAAAVVVGWDTNFHRDRLQRAAEALWNGAELLTTSDAPSFASRGRPTAGVSGFIAHGLAHVTGAQVEILGKPSPTAMEMAARKLGVDHGKLLVVGDDLTLEIRMALAAGATAVLTTTGTHSATDAAAAPRATRPDLVVDGLPELLALWPEVDEADGGGL</sequence>
<dbReference type="PANTHER" id="PTHR19288">
    <property type="entry name" value="4-NITROPHENYLPHOSPHATASE-RELATED"/>
    <property type="match status" value="1"/>
</dbReference>
<dbReference type="PANTHER" id="PTHR19288:SF46">
    <property type="entry name" value="HALOACID DEHALOGENASE-LIKE HYDROLASE DOMAIN-CONTAINING PROTEIN 2"/>
    <property type="match status" value="1"/>
</dbReference>
<reference evidence="2" key="1">
    <citation type="journal article" date="2019" name="Int. J. Syst. Evol. Microbiol.">
        <title>The Global Catalogue of Microorganisms (GCM) 10K type strain sequencing project: providing services to taxonomists for standard genome sequencing and annotation.</title>
        <authorList>
            <consortium name="The Broad Institute Genomics Platform"/>
            <consortium name="The Broad Institute Genome Sequencing Center for Infectious Disease"/>
            <person name="Wu L."/>
            <person name="Ma J."/>
        </authorList>
    </citation>
    <scope>NUCLEOTIDE SEQUENCE [LARGE SCALE GENOMIC DNA]</scope>
    <source>
        <strain evidence="2">JCM 17137</strain>
    </source>
</reference>
<dbReference type="SUPFAM" id="SSF56784">
    <property type="entry name" value="HAD-like"/>
    <property type="match status" value="1"/>
</dbReference>
<evidence type="ECO:0000313" key="1">
    <source>
        <dbReference type="EMBL" id="GAA3732487.1"/>
    </source>
</evidence>
<dbReference type="RefSeq" id="WP_344968035.1">
    <property type="nucleotide sequence ID" value="NZ_BAABDD010000004.1"/>
</dbReference>
<gene>
    <name evidence="1" type="ORF">GCM10022402_11310</name>
</gene>